<dbReference type="SUPFAM" id="SSF141694">
    <property type="entry name" value="AF2212/PG0164-like"/>
    <property type="match status" value="1"/>
</dbReference>
<name>A0ABS3BY09_9BACT</name>
<dbReference type="Gene3D" id="2.40.30.100">
    <property type="entry name" value="AF2212/PG0164-like"/>
    <property type="match status" value="1"/>
</dbReference>
<dbReference type="Pfam" id="PF08922">
    <property type="entry name" value="DUF1905"/>
    <property type="match status" value="1"/>
</dbReference>
<dbReference type="InterPro" id="IPR015018">
    <property type="entry name" value="DUF1905"/>
</dbReference>
<evidence type="ECO:0000313" key="2">
    <source>
        <dbReference type="Proteomes" id="UP000664317"/>
    </source>
</evidence>
<dbReference type="Proteomes" id="UP000664317">
    <property type="component" value="Unassembled WGS sequence"/>
</dbReference>
<comment type="caution">
    <text evidence="1">The sequence shown here is derived from an EMBL/GenBank/DDBJ whole genome shotgun (WGS) entry which is preliminary data.</text>
</comment>
<dbReference type="RefSeq" id="WP_206576534.1">
    <property type="nucleotide sequence ID" value="NZ_JAFKCT010000001.1"/>
</dbReference>
<evidence type="ECO:0000313" key="1">
    <source>
        <dbReference type="EMBL" id="MBN7809735.1"/>
    </source>
</evidence>
<sequence length="153" mass="17271">MELILEGDFLLERFPGKGGWTFVRVPVTSLSGGKAFGMVKLDGSIDEVEFVGKHLMPMKKGILFLPVSKPIRSQIKKEEGDVVRLRLFRKDIPDSIPAELIACLEDDPGTLPLFQQLSESEQKHWIEFIYSTDSEQTKADRIVKLLTELKPIS</sequence>
<reference evidence="1 2" key="1">
    <citation type="submission" date="2021-03" db="EMBL/GenBank/DDBJ databases">
        <title>novel species isolated from a fishpond in China.</title>
        <authorList>
            <person name="Lu H."/>
            <person name="Cai Z."/>
        </authorList>
    </citation>
    <scope>NUCLEOTIDE SEQUENCE [LARGE SCALE GENOMIC DNA]</scope>
    <source>
        <strain evidence="1 2">H41</strain>
    </source>
</reference>
<gene>
    <name evidence="1" type="ORF">J0A68_02120</name>
</gene>
<keyword evidence="2" id="KW-1185">Reference proteome</keyword>
<dbReference type="InterPro" id="IPR037079">
    <property type="entry name" value="AF2212/PG0164-like_sf"/>
</dbReference>
<accession>A0ABS3BY09</accession>
<dbReference type="Pfam" id="PF13376">
    <property type="entry name" value="OmdA"/>
    <property type="match status" value="1"/>
</dbReference>
<organism evidence="1 2">
    <name type="scientific">Algoriphagus oliviformis</name>
    <dbReference type="NCBI Taxonomy" id="2811231"/>
    <lineage>
        <taxon>Bacteria</taxon>
        <taxon>Pseudomonadati</taxon>
        <taxon>Bacteroidota</taxon>
        <taxon>Cytophagia</taxon>
        <taxon>Cytophagales</taxon>
        <taxon>Cyclobacteriaceae</taxon>
        <taxon>Algoriphagus</taxon>
    </lineage>
</organism>
<protein>
    <submittedName>
        <fullName evidence="1">DUF1905 domain-containing protein</fullName>
    </submittedName>
</protein>
<dbReference type="EMBL" id="JAFKCT010000001">
    <property type="protein sequence ID" value="MBN7809735.1"/>
    <property type="molecule type" value="Genomic_DNA"/>
</dbReference>
<proteinExistence type="predicted"/>